<dbReference type="NCBIfam" id="TIGR03604">
    <property type="entry name" value="TOMM_cyclo_SagD"/>
    <property type="match status" value="1"/>
</dbReference>
<keyword evidence="3" id="KW-1185">Reference proteome</keyword>
<dbReference type="InterPro" id="IPR022291">
    <property type="entry name" value="Bacteriocin_synth_cyclodeHase"/>
</dbReference>
<accession>A0A5B8Z8W9</accession>
<dbReference type="Proteomes" id="UP000321555">
    <property type="component" value="Chromosome"/>
</dbReference>
<dbReference type="InterPro" id="IPR003776">
    <property type="entry name" value="YcaO-like_dom"/>
</dbReference>
<evidence type="ECO:0000313" key="2">
    <source>
        <dbReference type="EMBL" id="QED48159.1"/>
    </source>
</evidence>
<dbReference type="Gene3D" id="3.30.40.250">
    <property type="match status" value="1"/>
</dbReference>
<dbReference type="PANTHER" id="PTHR37809">
    <property type="entry name" value="RIBOSOMAL PROTEIN S12 METHYLTHIOTRANSFERASE ACCESSORY FACTOR YCAO"/>
    <property type="match status" value="1"/>
</dbReference>
<dbReference type="Gene3D" id="3.30.1330.230">
    <property type="match status" value="1"/>
</dbReference>
<dbReference type="EMBL" id="CP042593">
    <property type="protein sequence ID" value="QED48159.1"/>
    <property type="molecule type" value="Genomic_DNA"/>
</dbReference>
<evidence type="ECO:0000313" key="3">
    <source>
        <dbReference type="Proteomes" id="UP000321555"/>
    </source>
</evidence>
<sequence length="647" mass="72953">MSDVVAVIGEGVLADHVSQALSTQYKVVCHTDFEAGIPDEANLVLVLHDAWHPSIHQKAEEVLRQTDIPWLRGFVSFGEGVVGPLVHSRKPGCSSCANMRRLMAGRDRKEMWEIEQILAESEDRSPDPWASRIGLLQIAHLLESEVQRILKGEQARSQGQVFLINLKTLNSSWHFFLPDQLCPVCGQLPDDSAASARISLQPSPKINADSFRCRSIDDLKKVLIKDYLDHRTGFLNGKMLDLATTFADVGVNLPLLSGDEGVGGRTHSYAVSELTGIMEGLERYCGLLPRGKRTMIHDSYSNLEDHALNPLDVGVHANEQYARLDFPFEKFNPEKKIDWVWGYSFLQERPILVPELLAYYSLGCGQGFVYETSNGCALGGSLEEAIFYGILEVVERDSFLLTWYAQLPLPRLDPYSSKDAELQLMIDRVRVVAGYDIYFYNATMENGIPSIMAIAKNRKNKGVNIICAAGAHLDPIRAAKSAIHELAAMMLNLDNHFEANQEEYLRMLKDPFQVQKMDDHGMLYGLPQAEERLQFLLDDSRPLRQFDEEFNWNSKHTDLTDDLKDILQAFRRLNLDVIVVEQTTSETIRNGLHCVKVLIPGMLPMTFGHHLTRVTGLERVLRVPMELGYTKQPLTPEQLNPHPHPFP</sequence>
<gene>
    <name evidence="2" type="ORF">FSZ17_13450</name>
</gene>
<evidence type="ECO:0000259" key="1">
    <source>
        <dbReference type="PROSITE" id="PS51664"/>
    </source>
</evidence>
<name>A0A5B8Z8W9_CYTDA</name>
<dbReference type="PROSITE" id="PS51664">
    <property type="entry name" value="YCAO"/>
    <property type="match status" value="1"/>
</dbReference>
<proteinExistence type="predicted"/>
<organism evidence="2 3">
    <name type="scientific">Cytobacillus dafuensis</name>
    <name type="common">Bacillus dafuensis</name>
    <dbReference type="NCBI Taxonomy" id="1742359"/>
    <lineage>
        <taxon>Bacteria</taxon>
        <taxon>Bacillati</taxon>
        <taxon>Bacillota</taxon>
        <taxon>Bacilli</taxon>
        <taxon>Bacillales</taxon>
        <taxon>Bacillaceae</taxon>
        <taxon>Cytobacillus</taxon>
    </lineage>
</organism>
<dbReference type="KEGG" id="bda:FSZ17_13450"/>
<reference evidence="3" key="1">
    <citation type="submission" date="2019-08" db="EMBL/GenBank/DDBJ databases">
        <authorList>
            <person name="Zheng X."/>
        </authorList>
    </citation>
    <scope>NUCLEOTIDE SEQUENCE [LARGE SCALE GENOMIC DNA]</scope>
    <source>
        <strain evidence="3">FJAT-25496</strain>
    </source>
</reference>
<dbReference type="OrthoDB" id="2379922at2"/>
<dbReference type="InterPro" id="IPR027624">
    <property type="entry name" value="TOMM_cyclo_SagD"/>
</dbReference>
<dbReference type="STRING" id="1742359.GCA_001439625_01759"/>
<dbReference type="Gene3D" id="3.30.160.660">
    <property type="match status" value="1"/>
</dbReference>
<dbReference type="AlphaFoldDB" id="A0A5B8Z8W9"/>
<dbReference type="RefSeq" id="WP_057770866.1">
    <property type="nucleotide sequence ID" value="NZ_CP042593.1"/>
</dbReference>
<dbReference type="Gene3D" id="3.40.50.720">
    <property type="entry name" value="NAD(P)-binding Rossmann-like Domain"/>
    <property type="match status" value="1"/>
</dbReference>
<dbReference type="Pfam" id="PF02624">
    <property type="entry name" value="YcaO"/>
    <property type="match status" value="1"/>
</dbReference>
<protein>
    <submittedName>
        <fullName evidence="2">TOMM leader peptide-binding protein</fullName>
    </submittedName>
</protein>
<dbReference type="NCBIfam" id="TIGR03882">
    <property type="entry name" value="cyclo_dehyd_2"/>
    <property type="match status" value="1"/>
</dbReference>
<feature type="domain" description="YcaO" evidence="1">
    <location>
        <begin position="264"/>
        <end position="647"/>
    </location>
</feature>
<dbReference type="PANTHER" id="PTHR37809:SF1">
    <property type="entry name" value="RIBOSOMAL PROTEIN S12 METHYLTHIOTRANSFERASE ACCESSORY FACTOR YCAO"/>
    <property type="match status" value="1"/>
</dbReference>